<evidence type="ECO:0000313" key="7">
    <source>
        <dbReference type="EMBL" id="GAD87091.1"/>
    </source>
</evidence>
<protein>
    <recommendedName>
        <fullName evidence="9">Cutinase</fullName>
    </recommendedName>
</protein>
<evidence type="ECO:0000256" key="5">
    <source>
        <dbReference type="SAM" id="MobiDB-lite"/>
    </source>
</evidence>
<feature type="region of interest" description="Disordered" evidence="5">
    <location>
        <begin position="221"/>
        <end position="256"/>
    </location>
</feature>
<feature type="signal peptide" evidence="6">
    <location>
        <begin position="1"/>
        <end position="27"/>
    </location>
</feature>
<proteinExistence type="inferred from homology"/>
<dbReference type="Gene3D" id="3.40.50.1820">
    <property type="entry name" value="alpha/beta hydrolase"/>
    <property type="match status" value="1"/>
</dbReference>
<feature type="compositionally biased region" description="Polar residues" evidence="5">
    <location>
        <begin position="161"/>
        <end position="172"/>
    </location>
</feature>
<sequence length="483" mass="48341">MHRNSSQLRRNAHAALCAVIAATTVTAGVAAAEPTPDRTGTKCPRWTALLAPGTYETTPTIGQSTNGILTQLGESLTTRYGTDIEVRTLAPSTGAGSVSGADLSAGMKGLCSDTRVVLAGYGQGAEVTGDLATTLGNRGGPIPASRVVAVALVSDPRRDSTTAQLGTPVSGQGVTGPRTKGFGELTDRVRTLCLDGDSYCSTTAESSPVLAAVSRALTTATSATATSGSAPTDATSPTTTTRLPAPTTSTPTISIGSSSTGQISVSQVLAQVVTVLNGLASFTANVPAIVADLAQLPGLVTAADVRGVHRVSGDLNNQFAPLVELADGLDLRLIARALALAAPLDTTGVATIAAEIVGVLAGLDISRIATDVGRAQEIAWTAVEFLADGDPVAAVLTLTELAPVAADLVSAAAAAFTGQQFPTLTNTYTATTAGTGTADSATGTGTAVPAAQDGHTGAFDATGYTTAAPVLTDWITQAIDRSK</sequence>
<organism evidence="7 8">
    <name type="scientific">Nocardia asteroides NBRC 15531</name>
    <dbReference type="NCBI Taxonomy" id="1110697"/>
    <lineage>
        <taxon>Bacteria</taxon>
        <taxon>Bacillati</taxon>
        <taxon>Actinomycetota</taxon>
        <taxon>Actinomycetes</taxon>
        <taxon>Mycobacteriales</taxon>
        <taxon>Nocardiaceae</taxon>
        <taxon>Nocardia</taxon>
    </lineage>
</organism>
<evidence type="ECO:0000313" key="8">
    <source>
        <dbReference type="Proteomes" id="UP000017048"/>
    </source>
</evidence>
<dbReference type="RefSeq" id="WP_019045696.1">
    <property type="nucleotide sequence ID" value="NZ_BAFO02000034.1"/>
</dbReference>
<evidence type="ECO:0000256" key="6">
    <source>
        <dbReference type="SAM" id="SignalP"/>
    </source>
</evidence>
<gene>
    <name evidence="7" type="ORF">NCAST_34_02210</name>
</gene>
<dbReference type="STRING" id="1824.SAMN05444423_104167"/>
<dbReference type="AlphaFoldDB" id="U5EL18"/>
<evidence type="ECO:0008006" key="9">
    <source>
        <dbReference type="Google" id="ProtNLM"/>
    </source>
</evidence>
<name>U5EL18_NOCAS</name>
<keyword evidence="6" id="KW-0732">Signal</keyword>
<dbReference type="Pfam" id="PF01083">
    <property type="entry name" value="Cutinase"/>
    <property type="match status" value="1"/>
</dbReference>
<reference evidence="7 8" key="1">
    <citation type="journal article" date="2014" name="BMC Genomics">
        <title>Genome based analysis of type-I polyketide synthase and nonribosomal peptide synthetase gene clusters in seven strains of five representative Nocardia species.</title>
        <authorList>
            <person name="Komaki H."/>
            <person name="Ichikawa N."/>
            <person name="Hosoyama A."/>
            <person name="Takahashi-Nakaguchi A."/>
            <person name="Matsuzawa T."/>
            <person name="Suzuki K."/>
            <person name="Fujita N."/>
            <person name="Gonoi T."/>
        </authorList>
    </citation>
    <scope>NUCLEOTIDE SEQUENCE [LARGE SCALE GENOMIC DNA]</scope>
    <source>
        <strain evidence="7 8">NBRC 15531</strain>
    </source>
</reference>
<keyword evidence="2" id="KW-0719">Serine esterase</keyword>
<dbReference type="eggNOG" id="ENOG50306RM">
    <property type="taxonomic scope" value="Bacteria"/>
</dbReference>
<evidence type="ECO:0000256" key="2">
    <source>
        <dbReference type="ARBA" id="ARBA00022487"/>
    </source>
</evidence>
<keyword evidence="8" id="KW-1185">Reference proteome</keyword>
<feature type="region of interest" description="Disordered" evidence="5">
    <location>
        <begin position="159"/>
        <end position="182"/>
    </location>
</feature>
<accession>U5EL18</accession>
<dbReference type="SMART" id="SM01110">
    <property type="entry name" value="Cutinase"/>
    <property type="match status" value="1"/>
</dbReference>
<comment type="caution">
    <text evidence="7">The sequence shown here is derived from an EMBL/GenBank/DDBJ whole genome shotgun (WGS) entry which is preliminary data.</text>
</comment>
<dbReference type="GO" id="GO:0052689">
    <property type="term" value="F:carboxylic ester hydrolase activity"/>
    <property type="evidence" value="ECO:0007669"/>
    <property type="project" value="UniProtKB-KW"/>
</dbReference>
<dbReference type="PANTHER" id="PTHR33630">
    <property type="entry name" value="CUTINASE RV1984C-RELATED-RELATED"/>
    <property type="match status" value="1"/>
</dbReference>
<dbReference type="EMBL" id="BAFO02000034">
    <property type="protein sequence ID" value="GAD87091.1"/>
    <property type="molecule type" value="Genomic_DNA"/>
</dbReference>
<dbReference type="InterPro" id="IPR000675">
    <property type="entry name" value="Cutinase/axe"/>
</dbReference>
<dbReference type="GeneID" id="91515809"/>
<evidence type="ECO:0000256" key="1">
    <source>
        <dbReference type="ARBA" id="ARBA00007534"/>
    </source>
</evidence>
<evidence type="ECO:0000256" key="3">
    <source>
        <dbReference type="ARBA" id="ARBA00022801"/>
    </source>
</evidence>
<comment type="similarity">
    <text evidence="1">Belongs to the cutinase family.</text>
</comment>
<evidence type="ECO:0000256" key="4">
    <source>
        <dbReference type="ARBA" id="ARBA00023157"/>
    </source>
</evidence>
<dbReference type="PANTHER" id="PTHR33630:SF9">
    <property type="entry name" value="CUTINASE 4"/>
    <property type="match status" value="1"/>
</dbReference>
<keyword evidence="3" id="KW-0378">Hydrolase</keyword>
<dbReference type="InterPro" id="IPR029058">
    <property type="entry name" value="AB_hydrolase_fold"/>
</dbReference>
<keyword evidence="4" id="KW-1015">Disulfide bond</keyword>
<feature type="chain" id="PRO_5039052178" description="Cutinase" evidence="6">
    <location>
        <begin position="28"/>
        <end position="483"/>
    </location>
</feature>
<dbReference type="SUPFAM" id="SSF53474">
    <property type="entry name" value="alpha/beta-Hydrolases"/>
    <property type="match status" value="1"/>
</dbReference>
<dbReference type="OrthoDB" id="4687011at2"/>
<dbReference type="Proteomes" id="UP000017048">
    <property type="component" value="Unassembled WGS sequence"/>
</dbReference>